<proteinExistence type="predicted"/>
<name>A0A381UZ13_9ZZZZ</name>
<dbReference type="GO" id="GO:0016491">
    <property type="term" value="F:oxidoreductase activity"/>
    <property type="evidence" value="ECO:0007669"/>
    <property type="project" value="InterPro"/>
</dbReference>
<dbReference type="InterPro" id="IPR036249">
    <property type="entry name" value="Thioredoxin-like_sf"/>
</dbReference>
<dbReference type="Pfam" id="PF00578">
    <property type="entry name" value="AhpC-TSA"/>
    <property type="match status" value="1"/>
</dbReference>
<gene>
    <name evidence="2" type="ORF">METZ01_LOCUS86048</name>
</gene>
<feature type="domain" description="Alkyl hydroperoxide reductase subunit C/ Thiol specific antioxidant" evidence="1">
    <location>
        <begin position="11"/>
        <end position="50"/>
    </location>
</feature>
<accession>A0A381UZ13</accession>
<dbReference type="InterPro" id="IPR000866">
    <property type="entry name" value="AhpC/TSA"/>
</dbReference>
<sequence>MMSLFGKMPEIGKPAPFFSLQDQDGNPHSLSDYKDKKLVVYFFPKADTPG</sequence>
<dbReference type="SUPFAM" id="SSF52833">
    <property type="entry name" value="Thioredoxin-like"/>
    <property type="match status" value="1"/>
</dbReference>
<evidence type="ECO:0000259" key="1">
    <source>
        <dbReference type="Pfam" id="PF00578"/>
    </source>
</evidence>
<protein>
    <recommendedName>
        <fullName evidence="1">Alkyl hydroperoxide reductase subunit C/ Thiol specific antioxidant domain-containing protein</fullName>
    </recommendedName>
</protein>
<dbReference type="GO" id="GO:0016209">
    <property type="term" value="F:antioxidant activity"/>
    <property type="evidence" value="ECO:0007669"/>
    <property type="project" value="InterPro"/>
</dbReference>
<dbReference type="Gene3D" id="3.40.30.10">
    <property type="entry name" value="Glutaredoxin"/>
    <property type="match status" value="1"/>
</dbReference>
<organism evidence="2">
    <name type="scientific">marine metagenome</name>
    <dbReference type="NCBI Taxonomy" id="408172"/>
    <lineage>
        <taxon>unclassified sequences</taxon>
        <taxon>metagenomes</taxon>
        <taxon>ecological metagenomes</taxon>
    </lineage>
</organism>
<evidence type="ECO:0000313" key="2">
    <source>
        <dbReference type="EMBL" id="SVA33194.1"/>
    </source>
</evidence>
<reference evidence="2" key="1">
    <citation type="submission" date="2018-05" db="EMBL/GenBank/DDBJ databases">
        <authorList>
            <person name="Lanie J.A."/>
            <person name="Ng W.-L."/>
            <person name="Kazmierczak K.M."/>
            <person name="Andrzejewski T.M."/>
            <person name="Davidsen T.M."/>
            <person name="Wayne K.J."/>
            <person name="Tettelin H."/>
            <person name="Glass J.I."/>
            <person name="Rusch D."/>
            <person name="Podicherti R."/>
            <person name="Tsui H.-C.T."/>
            <person name="Winkler M.E."/>
        </authorList>
    </citation>
    <scope>NUCLEOTIDE SEQUENCE</scope>
</reference>
<dbReference type="AlphaFoldDB" id="A0A381UZ13"/>
<dbReference type="EMBL" id="UINC01007416">
    <property type="protein sequence ID" value="SVA33194.1"/>
    <property type="molecule type" value="Genomic_DNA"/>
</dbReference>